<reference evidence="7" key="1">
    <citation type="submission" date="2010-02" db="EMBL/GenBank/DDBJ databases">
        <title>Complete sequence of Ferroglobus placidus DSM 10642.</title>
        <authorList>
            <consortium name="US DOE Joint Genome Institute"/>
            <person name="Lucas S."/>
            <person name="Copeland A."/>
            <person name="Lapidus A."/>
            <person name="Cheng J.-F."/>
            <person name="Bruce D."/>
            <person name="Goodwin L."/>
            <person name="Pitluck S."/>
            <person name="Saunders E."/>
            <person name="Brettin T."/>
            <person name="Detter J.C."/>
            <person name="Han C."/>
            <person name="Tapia R."/>
            <person name="Larimer F."/>
            <person name="Land M."/>
            <person name="Hauser L."/>
            <person name="Kyrpides N."/>
            <person name="Ivanova N."/>
            <person name="Holmes D."/>
            <person name="Lovley D."/>
            <person name="Kyrpides N."/>
            <person name="Anderson I.J."/>
            <person name="Woyke T."/>
        </authorList>
    </citation>
    <scope>NUCLEOTIDE SEQUENCE [LARGE SCALE GENOMIC DNA]</scope>
    <source>
        <strain evidence="7">DSM 10642 / AEDII12DO</strain>
    </source>
</reference>
<dbReference type="PANTHER" id="PTHR42838:SF2">
    <property type="entry name" value="NITROUS-OXIDE REDUCTASE"/>
    <property type="match status" value="1"/>
</dbReference>
<dbReference type="PROSITE" id="PS00078">
    <property type="entry name" value="COX2"/>
    <property type="match status" value="1"/>
</dbReference>
<dbReference type="InterPro" id="IPR028096">
    <property type="entry name" value="EfeO_Cupredoxin"/>
</dbReference>
<accession>D3S179</accession>
<dbReference type="Gene3D" id="2.60.40.420">
    <property type="entry name" value="Cupredoxins - blue copper proteins"/>
    <property type="match status" value="1"/>
</dbReference>
<dbReference type="eggNOG" id="arCOG01236">
    <property type="taxonomic scope" value="Archaea"/>
</dbReference>
<dbReference type="STRING" id="589924.Ferp_0127"/>
<sequence length="152" mass="16685">MRAGVILLALVVLGISVLTISSAQNTSPKGTTKEFTVIAKQWEYEPSVIEVNQGDTVIIRLKSADVSHGLFIEGYDIGTAIITKEGWPRERVIKFVADKPGVFTYRCNVTCGPYHPFMTGKLIVKPNNPERGVSLFAIILGIAVTGYYIARR</sequence>
<dbReference type="Proteomes" id="UP000002613">
    <property type="component" value="Chromosome"/>
</dbReference>
<feature type="transmembrane region" description="Helical" evidence="4">
    <location>
        <begin position="132"/>
        <end position="150"/>
    </location>
</feature>
<dbReference type="PANTHER" id="PTHR42838">
    <property type="entry name" value="CYTOCHROME C OXIDASE SUBUNIT II"/>
    <property type="match status" value="1"/>
</dbReference>
<keyword evidence="4" id="KW-0472">Membrane</keyword>
<evidence type="ECO:0000256" key="1">
    <source>
        <dbReference type="ARBA" id="ARBA00004196"/>
    </source>
</evidence>
<dbReference type="InterPro" id="IPR051403">
    <property type="entry name" value="NosZ/Cyto_c_oxidase_sub2"/>
</dbReference>
<dbReference type="InterPro" id="IPR008972">
    <property type="entry name" value="Cupredoxin"/>
</dbReference>
<keyword evidence="2" id="KW-0479">Metal-binding</keyword>
<dbReference type="OrthoDB" id="3372at2157"/>
<dbReference type="GO" id="GO:0004129">
    <property type="term" value="F:cytochrome-c oxidase activity"/>
    <property type="evidence" value="ECO:0007669"/>
    <property type="project" value="InterPro"/>
</dbReference>
<evidence type="ECO:0000256" key="3">
    <source>
        <dbReference type="ARBA" id="ARBA00023008"/>
    </source>
</evidence>
<dbReference type="RefSeq" id="WP_012964662.1">
    <property type="nucleotide sequence ID" value="NC_013849.1"/>
</dbReference>
<dbReference type="EMBL" id="CP001899">
    <property type="protein sequence ID" value="ADC64315.1"/>
    <property type="molecule type" value="Genomic_DNA"/>
</dbReference>
<comment type="subcellular location">
    <subcellularLocation>
        <location evidence="1">Cell envelope</location>
    </subcellularLocation>
</comment>
<dbReference type="PROSITE" id="PS50857">
    <property type="entry name" value="COX2_CUA"/>
    <property type="match status" value="1"/>
</dbReference>
<keyword evidence="4" id="KW-0812">Transmembrane</keyword>
<dbReference type="GeneID" id="25395275"/>
<dbReference type="AlphaFoldDB" id="D3S179"/>
<evidence type="ECO:0000259" key="5">
    <source>
        <dbReference type="PROSITE" id="PS50857"/>
    </source>
</evidence>
<evidence type="ECO:0000313" key="6">
    <source>
        <dbReference type="EMBL" id="ADC64315.1"/>
    </source>
</evidence>
<dbReference type="PaxDb" id="589924-Ferp_0127"/>
<dbReference type="SUPFAM" id="SSF49503">
    <property type="entry name" value="Cupredoxins"/>
    <property type="match status" value="1"/>
</dbReference>
<dbReference type="GO" id="GO:0016020">
    <property type="term" value="C:membrane"/>
    <property type="evidence" value="ECO:0007669"/>
    <property type="project" value="InterPro"/>
</dbReference>
<proteinExistence type="predicted"/>
<reference evidence="6 7" key="2">
    <citation type="journal article" date="2011" name="Stand. Genomic Sci.">
        <title>Complete genome sequence of Ferroglobus placidus AEDII12DO.</title>
        <authorList>
            <person name="Anderson I."/>
            <person name="Risso C."/>
            <person name="Holmes D."/>
            <person name="Lucas S."/>
            <person name="Copeland A."/>
            <person name="Lapidus A."/>
            <person name="Cheng J.F."/>
            <person name="Bruce D."/>
            <person name="Goodwin L."/>
            <person name="Pitluck S."/>
            <person name="Saunders E."/>
            <person name="Brettin T."/>
            <person name="Detter J.C."/>
            <person name="Han C."/>
            <person name="Tapia R."/>
            <person name="Larimer F."/>
            <person name="Land M."/>
            <person name="Hauser L."/>
            <person name="Woyke T."/>
            <person name="Lovley D."/>
            <person name="Kyrpides N."/>
            <person name="Ivanova N."/>
        </authorList>
    </citation>
    <scope>NUCLEOTIDE SEQUENCE [LARGE SCALE GENOMIC DNA]</scope>
    <source>
        <strain evidence="7">DSM 10642 / AEDII12DO</strain>
    </source>
</reference>
<protein>
    <submittedName>
        <fullName evidence="6">Cytochrome c oxidase subunit II</fullName>
    </submittedName>
</protein>
<dbReference type="InterPro" id="IPR002429">
    <property type="entry name" value="CcO_II-like_C"/>
</dbReference>
<dbReference type="Pfam" id="PF13473">
    <property type="entry name" value="Cupredoxin_1"/>
    <property type="match status" value="1"/>
</dbReference>
<keyword evidence="7" id="KW-1185">Reference proteome</keyword>
<evidence type="ECO:0000256" key="4">
    <source>
        <dbReference type="SAM" id="Phobius"/>
    </source>
</evidence>
<organism evidence="6 7">
    <name type="scientific">Ferroglobus placidus (strain DSM 10642 / AEDII12DO)</name>
    <dbReference type="NCBI Taxonomy" id="589924"/>
    <lineage>
        <taxon>Archaea</taxon>
        <taxon>Methanobacteriati</taxon>
        <taxon>Methanobacteriota</taxon>
        <taxon>Archaeoglobi</taxon>
        <taxon>Archaeoglobales</taxon>
        <taxon>Archaeoglobaceae</taxon>
        <taxon>Ferroglobus</taxon>
    </lineage>
</organism>
<evidence type="ECO:0000256" key="2">
    <source>
        <dbReference type="ARBA" id="ARBA00022723"/>
    </source>
</evidence>
<name>D3S179_FERPA</name>
<feature type="domain" description="Cytochrome oxidase subunit II copper A binding" evidence="5">
    <location>
        <begin position="30"/>
        <end position="142"/>
    </location>
</feature>
<keyword evidence="3" id="KW-0186">Copper</keyword>
<keyword evidence="4" id="KW-1133">Transmembrane helix</keyword>
<evidence type="ECO:0000313" key="7">
    <source>
        <dbReference type="Proteomes" id="UP000002613"/>
    </source>
</evidence>
<dbReference type="KEGG" id="fpl:Ferp_0127"/>
<gene>
    <name evidence="6" type="ordered locus">Ferp_0127</name>
</gene>
<dbReference type="GO" id="GO:0005507">
    <property type="term" value="F:copper ion binding"/>
    <property type="evidence" value="ECO:0007669"/>
    <property type="project" value="InterPro"/>
</dbReference>
<dbReference type="InterPro" id="IPR001505">
    <property type="entry name" value="Copper_CuA"/>
</dbReference>
<dbReference type="HOGENOM" id="CLU_159078_0_0_2"/>